<dbReference type="PROSITE" id="PS00223">
    <property type="entry name" value="ANNEXIN_1"/>
    <property type="match status" value="2"/>
</dbReference>
<dbReference type="GO" id="GO:0005886">
    <property type="term" value="C:plasma membrane"/>
    <property type="evidence" value="ECO:0007669"/>
    <property type="project" value="TreeGrafter"/>
</dbReference>
<dbReference type="FunFam" id="1.10.220.10:FF:000003">
    <property type="entry name" value="Annexin"/>
    <property type="match status" value="1"/>
</dbReference>
<evidence type="ECO:0000256" key="5">
    <source>
        <dbReference type="ARBA" id="ARBA00023302"/>
    </source>
</evidence>
<dbReference type="SMART" id="SM00335">
    <property type="entry name" value="ANX"/>
    <property type="match status" value="4"/>
</dbReference>
<evidence type="ECO:0000256" key="4">
    <source>
        <dbReference type="ARBA" id="ARBA00023216"/>
    </source>
</evidence>
<comment type="similarity">
    <text evidence="1 6">Belongs to the annexin family.</text>
</comment>
<dbReference type="InParanoid" id="A0A6P8HTJ7"/>
<dbReference type="InterPro" id="IPR001464">
    <property type="entry name" value="Annexin"/>
</dbReference>
<dbReference type="GeneID" id="116292804"/>
<organism evidence="7 8">
    <name type="scientific">Actinia tenebrosa</name>
    <name type="common">Australian red waratah sea anemone</name>
    <dbReference type="NCBI Taxonomy" id="6105"/>
    <lineage>
        <taxon>Eukaryota</taxon>
        <taxon>Metazoa</taxon>
        <taxon>Cnidaria</taxon>
        <taxon>Anthozoa</taxon>
        <taxon>Hexacorallia</taxon>
        <taxon>Actiniaria</taxon>
        <taxon>Actiniidae</taxon>
        <taxon>Actinia</taxon>
    </lineage>
</organism>
<dbReference type="InterPro" id="IPR018502">
    <property type="entry name" value="Annexin_repeat"/>
</dbReference>
<dbReference type="GO" id="GO:0005544">
    <property type="term" value="F:calcium-dependent phospholipid binding"/>
    <property type="evidence" value="ECO:0007669"/>
    <property type="project" value="UniProtKB-KW"/>
</dbReference>
<dbReference type="GO" id="GO:0005737">
    <property type="term" value="C:cytoplasm"/>
    <property type="evidence" value="ECO:0007669"/>
    <property type="project" value="TreeGrafter"/>
</dbReference>
<sequence>MSYGPPWNYGMPQPGAPPFPMQQGGAPPPLGFDHVLSSPSGPAGVGGMPMPMAQPSMPYQAMPTQSGPGMPLPGAMSYPTPGYGPAPPASPAPMGHYPNQNLTFGAAAMATTAFPGHYRARQAGPPMPVPNTTYYHEETSYSTQSTVASAPPLQTMASSVLCSSKPSSRGRPSVTAYSPFDGKKDAEVLRKAMKGLGCDNKAITYLLCSRTNAQRQRISIEYKTIYGRDLMKDLKSELGGHFEDTVIALMTPPEEYDATLIRKALKGLGTNEEILIEILSTRTNNELVAIKNAYQRLFERDMEKDIAGDTSGHFKKFLISLAQAYREETDQVDIHKARASAEALYKAGEGRWGTDEAKFNSVLASKSFPQLRAVFDEYSKICKYDIEESIRREMSGDLKDGMVSIVQVVRNAPGFFAQKLYKSMKGLGTDDKALIRVVVTRSEIDILDIKDEFAKQYGQSLAQFIADDTKGNYKRILLQLIGESA</sequence>
<dbReference type="InterPro" id="IPR018252">
    <property type="entry name" value="Annexin_repeat_CS"/>
</dbReference>
<dbReference type="FunFam" id="1.10.220.10:FF:000002">
    <property type="entry name" value="Annexin"/>
    <property type="match status" value="1"/>
</dbReference>
<dbReference type="RefSeq" id="XP_031556010.1">
    <property type="nucleotide sequence ID" value="XM_031700150.1"/>
</dbReference>
<keyword evidence="7" id="KW-1185">Reference proteome</keyword>
<dbReference type="Proteomes" id="UP000515163">
    <property type="component" value="Unplaced"/>
</dbReference>
<evidence type="ECO:0000256" key="3">
    <source>
        <dbReference type="ARBA" id="ARBA00022837"/>
    </source>
</evidence>
<dbReference type="SUPFAM" id="SSF47874">
    <property type="entry name" value="Annexin"/>
    <property type="match status" value="1"/>
</dbReference>
<dbReference type="Gene3D" id="1.10.220.10">
    <property type="entry name" value="Annexin"/>
    <property type="match status" value="4"/>
</dbReference>
<keyword evidence="5 6" id="KW-0111">Calcium/phospholipid-binding</keyword>
<dbReference type="GO" id="GO:0012506">
    <property type="term" value="C:vesicle membrane"/>
    <property type="evidence" value="ECO:0007669"/>
    <property type="project" value="TreeGrafter"/>
</dbReference>
<comment type="domain">
    <text evidence="6">A pair of annexin repeats may form one binding site for calcium and phospholipid.</text>
</comment>
<evidence type="ECO:0000256" key="2">
    <source>
        <dbReference type="ARBA" id="ARBA00022737"/>
    </source>
</evidence>
<dbReference type="PANTHER" id="PTHR10502">
    <property type="entry name" value="ANNEXIN"/>
    <property type="match status" value="1"/>
</dbReference>
<dbReference type="Pfam" id="PF00191">
    <property type="entry name" value="Annexin"/>
    <property type="match status" value="4"/>
</dbReference>
<reference evidence="8" key="1">
    <citation type="submission" date="2025-08" db="UniProtKB">
        <authorList>
            <consortium name="RefSeq"/>
        </authorList>
    </citation>
    <scope>IDENTIFICATION</scope>
    <source>
        <tissue evidence="8">Tentacle</tissue>
    </source>
</reference>
<keyword evidence="3 6" id="KW-0106">Calcium</keyword>
<dbReference type="FunFam" id="1.10.220.10:FF:000004">
    <property type="entry name" value="Annexin"/>
    <property type="match status" value="1"/>
</dbReference>
<dbReference type="PANTHER" id="PTHR10502:SF102">
    <property type="entry name" value="ANNEXIN B11"/>
    <property type="match status" value="1"/>
</dbReference>
<dbReference type="InterPro" id="IPR037104">
    <property type="entry name" value="Annexin_sf"/>
</dbReference>
<dbReference type="PROSITE" id="PS51897">
    <property type="entry name" value="ANNEXIN_2"/>
    <property type="match status" value="4"/>
</dbReference>
<dbReference type="PRINTS" id="PR00196">
    <property type="entry name" value="ANNEXIN"/>
</dbReference>
<accession>A0A6P8HTJ7</accession>
<dbReference type="FunFam" id="1.10.220.10:FF:000001">
    <property type="entry name" value="Annexin"/>
    <property type="match status" value="1"/>
</dbReference>
<evidence type="ECO:0000256" key="6">
    <source>
        <dbReference type="RuleBase" id="RU003540"/>
    </source>
</evidence>
<dbReference type="GO" id="GO:0005509">
    <property type="term" value="F:calcium ion binding"/>
    <property type="evidence" value="ECO:0007669"/>
    <property type="project" value="InterPro"/>
</dbReference>
<dbReference type="AlphaFoldDB" id="A0A6P8HTJ7"/>
<evidence type="ECO:0000313" key="7">
    <source>
        <dbReference type="Proteomes" id="UP000515163"/>
    </source>
</evidence>
<protein>
    <recommendedName>
        <fullName evidence="6">Annexin</fullName>
    </recommendedName>
</protein>
<keyword evidence="4 6" id="KW-0041">Annexin</keyword>
<evidence type="ECO:0000256" key="1">
    <source>
        <dbReference type="ARBA" id="ARBA00007831"/>
    </source>
</evidence>
<dbReference type="GO" id="GO:0001786">
    <property type="term" value="F:phosphatidylserine binding"/>
    <property type="evidence" value="ECO:0007669"/>
    <property type="project" value="TreeGrafter"/>
</dbReference>
<dbReference type="OrthoDB" id="5983647at2759"/>
<proteinExistence type="inferred from homology"/>
<evidence type="ECO:0000313" key="8">
    <source>
        <dbReference type="RefSeq" id="XP_031556010.1"/>
    </source>
</evidence>
<keyword evidence="2 6" id="KW-0677">Repeat</keyword>
<name>A0A6P8HTJ7_ACTTE</name>
<dbReference type="GO" id="GO:0005634">
    <property type="term" value="C:nucleus"/>
    <property type="evidence" value="ECO:0007669"/>
    <property type="project" value="TreeGrafter"/>
</dbReference>
<dbReference type="KEGG" id="aten:116292804"/>
<gene>
    <name evidence="8" type="primary">LOC116292804</name>
</gene>